<dbReference type="PANTHER" id="PTHR12526:SF630">
    <property type="entry name" value="GLYCOSYLTRANSFERASE"/>
    <property type="match status" value="1"/>
</dbReference>
<dbReference type="Proteomes" id="UP000346198">
    <property type="component" value="Unassembled WGS sequence"/>
</dbReference>
<dbReference type="Pfam" id="PF00534">
    <property type="entry name" value="Glycos_transf_1"/>
    <property type="match status" value="1"/>
</dbReference>
<evidence type="ECO:0000259" key="1">
    <source>
        <dbReference type="Pfam" id="PF00534"/>
    </source>
</evidence>
<dbReference type="InterPro" id="IPR028098">
    <property type="entry name" value="Glyco_trans_4-like_N"/>
</dbReference>
<dbReference type="SUPFAM" id="SSF53756">
    <property type="entry name" value="UDP-Glycosyltransferase/glycogen phosphorylase"/>
    <property type="match status" value="1"/>
</dbReference>
<dbReference type="Gene3D" id="3.40.50.2000">
    <property type="entry name" value="Glycogen Phosphorylase B"/>
    <property type="match status" value="2"/>
</dbReference>
<feature type="domain" description="Glycosyltransferase subfamily 4-like N-terminal" evidence="2">
    <location>
        <begin position="4"/>
        <end position="164"/>
    </location>
</feature>
<name>A0A6C2UFV5_9BACT</name>
<evidence type="ECO:0000313" key="4">
    <source>
        <dbReference type="Proteomes" id="UP000346198"/>
    </source>
</evidence>
<dbReference type="InterPro" id="IPR001296">
    <property type="entry name" value="Glyco_trans_1"/>
</dbReference>
<organism evidence="3 4">
    <name type="scientific">Pontiella sulfatireligans</name>
    <dbReference type="NCBI Taxonomy" id="2750658"/>
    <lineage>
        <taxon>Bacteria</taxon>
        <taxon>Pseudomonadati</taxon>
        <taxon>Kiritimatiellota</taxon>
        <taxon>Kiritimatiellia</taxon>
        <taxon>Kiritimatiellales</taxon>
        <taxon>Pontiellaceae</taxon>
        <taxon>Pontiella</taxon>
    </lineage>
</organism>
<evidence type="ECO:0000313" key="3">
    <source>
        <dbReference type="EMBL" id="VGO18254.1"/>
    </source>
</evidence>
<gene>
    <name evidence="3" type="primary">bshA_1</name>
    <name evidence="3" type="ORF">SCARR_00306</name>
</gene>
<dbReference type="EMBL" id="CAAHFH010000001">
    <property type="protein sequence ID" value="VGO18254.1"/>
    <property type="molecule type" value="Genomic_DNA"/>
</dbReference>
<protein>
    <submittedName>
        <fullName evidence="3">N-acetyl-alpha-D-glucosaminyl L-malate synthase</fullName>
    </submittedName>
</protein>
<accession>A0A6C2UFV5</accession>
<dbReference type="CDD" id="cd03801">
    <property type="entry name" value="GT4_PimA-like"/>
    <property type="match status" value="1"/>
</dbReference>
<sequence length="354" mass="40563">MLLAPEGSRPHDAAKESDIEWHDLSIKKNGLHMLDNLRAVKAACESIPKCDVVLSWTIRTFPASEWLGRQWTVPCAGVLHDNPFPRKMHGPVLWNPRGMDFKRLCSWKEMLWHSQEYVLRTWWRWQWAHRVANRFSKLVCVSEAVRQECIRNGYRCPMTVIRNGLVDIPVGDGIQDGKLRIGFLGMEHPHRKGFSVVEQWISRLTGDVVWKLYGGASKSTVRRIEKLKKQYSIEYRGFQDRTAIFKEIDVLMHASTLFDPLPTVLIEAARAGIPCVASSQGGASEIVEEEVSGSIFDLDETDVGLEKLNALFDCGRRERMGRNARNLFGERFRVERMAQEYLLFFTCLIGGKNT</sequence>
<dbReference type="PANTHER" id="PTHR12526">
    <property type="entry name" value="GLYCOSYLTRANSFERASE"/>
    <property type="match status" value="1"/>
</dbReference>
<proteinExistence type="predicted"/>
<dbReference type="Pfam" id="PF13439">
    <property type="entry name" value="Glyco_transf_4"/>
    <property type="match status" value="1"/>
</dbReference>
<keyword evidence="4" id="KW-1185">Reference proteome</keyword>
<dbReference type="AlphaFoldDB" id="A0A6C2UFV5"/>
<reference evidence="3 4" key="1">
    <citation type="submission" date="2019-04" db="EMBL/GenBank/DDBJ databases">
        <authorList>
            <person name="Van Vliet M D."/>
        </authorList>
    </citation>
    <scope>NUCLEOTIDE SEQUENCE [LARGE SCALE GENOMIC DNA]</scope>
    <source>
        <strain evidence="3 4">F21</strain>
    </source>
</reference>
<evidence type="ECO:0000259" key="2">
    <source>
        <dbReference type="Pfam" id="PF13439"/>
    </source>
</evidence>
<feature type="domain" description="Glycosyl transferase family 1" evidence="1">
    <location>
        <begin position="191"/>
        <end position="326"/>
    </location>
</feature>
<dbReference type="GO" id="GO:0016757">
    <property type="term" value="F:glycosyltransferase activity"/>
    <property type="evidence" value="ECO:0007669"/>
    <property type="project" value="InterPro"/>
</dbReference>